<feature type="coiled-coil region" evidence="1">
    <location>
        <begin position="9"/>
        <end position="46"/>
    </location>
</feature>
<evidence type="ECO:0000256" key="2">
    <source>
        <dbReference type="SAM" id="MobiDB-lite"/>
    </source>
</evidence>
<accession>A0A7S3D594</accession>
<evidence type="ECO:0000313" key="3">
    <source>
        <dbReference type="EMBL" id="CAE0246937.1"/>
    </source>
</evidence>
<dbReference type="EMBL" id="HBIB01014129">
    <property type="protein sequence ID" value="CAE0246937.1"/>
    <property type="molecule type" value="Transcribed_RNA"/>
</dbReference>
<proteinExistence type="predicted"/>
<feature type="region of interest" description="Disordered" evidence="2">
    <location>
        <begin position="66"/>
        <end position="87"/>
    </location>
</feature>
<keyword evidence="1" id="KW-0175">Coiled coil</keyword>
<organism evidence="3">
    <name type="scientific">Palpitomonas bilix</name>
    <dbReference type="NCBI Taxonomy" id="652834"/>
    <lineage>
        <taxon>Eukaryota</taxon>
        <taxon>Eukaryota incertae sedis</taxon>
    </lineage>
</organism>
<feature type="compositionally biased region" description="Polar residues" evidence="2">
    <location>
        <begin position="76"/>
        <end position="87"/>
    </location>
</feature>
<evidence type="ECO:0000256" key="1">
    <source>
        <dbReference type="SAM" id="Coils"/>
    </source>
</evidence>
<sequence>MSGYESDHLRALRKTRDSILGKLKKLDQQEQEILEKRTRLRKSLEDVDALIVSAADTTVEVKTNGFRAKRRRSEGNESQSSQITHITTNMEKGDLNRKDNSITRQSSDDDVCHKCLTVGGRFARDRHLLIFVSSSIKRFWVKREAWKNAEKASANMYPAQGLPRQQPLLRRLQRTSGSLLLSETERKMTEEMERSERQSICLVLSRKGFVFILVFQPFPKLLLPTLLLFFRLFHFVVCDAIPKEAFQLLASKEASIHYLQEED</sequence>
<protein>
    <submittedName>
        <fullName evidence="3">Uncharacterized protein</fullName>
    </submittedName>
</protein>
<gene>
    <name evidence="3" type="ORF">PBIL07802_LOCUS9127</name>
</gene>
<dbReference type="AlphaFoldDB" id="A0A7S3D594"/>
<reference evidence="3" key="1">
    <citation type="submission" date="2021-01" db="EMBL/GenBank/DDBJ databases">
        <authorList>
            <person name="Corre E."/>
            <person name="Pelletier E."/>
            <person name="Niang G."/>
            <person name="Scheremetjew M."/>
            <person name="Finn R."/>
            <person name="Kale V."/>
            <person name="Holt S."/>
            <person name="Cochrane G."/>
            <person name="Meng A."/>
            <person name="Brown T."/>
            <person name="Cohen L."/>
        </authorList>
    </citation>
    <scope>NUCLEOTIDE SEQUENCE</scope>
    <source>
        <strain evidence="3">NIES-2562</strain>
    </source>
</reference>
<name>A0A7S3D594_9EUKA</name>